<evidence type="ECO:0000313" key="14">
    <source>
        <dbReference type="EMBL" id="MBB5346474.1"/>
    </source>
</evidence>
<dbReference type="Pfam" id="PF02606">
    <property type="entry name" value="LpxK"/>
    <property type="match status" value="1"/>
</dbReference>
<reference evidence="14 15" key="1">
    <citation type="submission" date="2020-08" db="EMBL/GenBank/DDBJ databases">
        <title>Genomic Encyclopedia of Type Strains, Phase IV (KMG-IV): sequencing the most valuable type-strain genomes for metagenomic binning, comparative biology and taxonomic classification.</title>
        <authorList>
            <person name="Goeker M."/>
        </authorList>
    </citation>
    <scope>NUCLEOTIDE SEQUENCE [LARGE SCALE GENOMIC DNA]</scope>
    <source>
        <strain evidence="14 15">DSM 28570</strain>
    </source>
</reference>
<dbReference type="NCBIfam" id="TIGR00682">
    <property type="entry name" value="lpxK"/>
    <property type="match status" value="1"/>
</dbReference>
<keyword evidence="9 13" id="KW-0418">Kinase</keyword>
<evidence type="ECO:0000256" key="6">
    <source>
        <dbReference type="ARBA" id="ARBA00022556"/>
    </source>
</evidence>
<dbReference type="EMBL" id="JACHEO010000001">
    <property type="protein sequence ID" value="MBB5346474.1"/>
    <property type="molecule type" value="Genomic_DNA"/>
</dbReference>
<keyword evidence="11 13" id="KW-0443">Lipid metabolism</keyword>
<dbReference type="HAMAP" id="MF_00409">
    <property type="entry name" value="LpxK"/>
    <property type="match status" value="1"/>
</dbReference>
<dbReference type="GO" id="GO:0009029">
    <property type="term" value="F:lipid-A 4'-kinase activity"/>
    <property type="evidence" value="ECO:0007669"/>
    <property type="project" value="UniProtKB-UniRule"/>
</dbReference>
<organism evidence="14 15">
    <name type="scientific">Desulfoprunum benzoelyticum</name>
    <dbReference type="NCBI Taxonomy" id="1506996"/>
    <lineage>
        <taxon>Bacteria</taxon>
        <taxon>Pseudomonadati</taxon>
        <taxon>Thermodesulfobacteriota</taxon>
        <taxon>Desulfobulbia</taxon>
        <taxon>Desulfobulbales</taxon>
        <taxon>Desulfobulbaceae</taxon>
        <taxon>Desulfoprunum</taxon>
    </lineage>
</organism>
<evidence type="ECO:0000256" key="7">
    <source>
        <dbReference type="ARBA" id="ARBA00022679"/>
    </source>
</evidence>
<dbReference type="RefSeq" id="WP_183347358.1">
    <property type="nucleotide sequence ID" value="NZ_JACHEO010000001.1"/>
</dbReference>
<dbReference type="InterPro" id="IPR003758">
    <property type="entry name" value="LpxK"/>
</dbReference>
<evidence type="ECO:0000256" key="9">
    <source>
        <dbReference type="ARBA" id="ARBA00022777"/>
    </source>
</evidence>
<dbReference type="GO" id="GO:0005886">
    <property type="term" value="C:plasma membrane"/>
    <property type="evidence" value="ECO:0007669"/>
    <property type="project" value="TreeGrafter"/>
</dbReference>
<comment type="caution">
    <text evidence="14">The sequence shown here is derived from an EMBL/GenBank/DDBJ whole genome shotgun (WGS) entry which is preliminary data.</text>
</comment>
<comment type="pathway">
    <text evidence="2 13">Glycolipid biosynthesis; lipid IV(A) biosynthesis; lipid IV(A) from (3R)-3-hydroxytetradecanoyl-[acyl-carrier-protein] and UDP-N-acetyl-alpha-D-glucosamine: step 6/6.</text>
</comment>
<dbReference type="Proteomes" id="UP000539642">
    <property type="component" value="Unassembled WGS sequence"/>
</dbReference>
<sequence>MTPSPSTLFAIGRPFSPLYSLAMSIRQNLYRKNILTVHRLAVPVISVGNLTLGGTGKTPTVAWIARFLHSAGHRPAIISRGYGGTARDAVNLVSDGNQVLLNAEQAGDEPAMLARQLPEIPVLTGKTRLHPCRHAIERLRSTILILDDGFQHLAIARDINLVLFNATTLAGNSRVFPGGELREPVAALHRCTAFLLTGVDDGNRGRAERFAALLSNRFQGKSVYYSTIAADLPAPPNLKPTADSLPPLFAFCAIAHPDRFFTTLYGMNLHVTGKTWFRDHHRYSQNDVDAICRRAEASGARALITTEKDMIKLERLQAALPLLPLKTRFDTDDGLPVYLRQTLGIAPGREEHRSI</sequence>
<accession>A0A840USY7</accession>
<gene>
    <name evidence="13" type="primary">lpxK</name>
    <name evidence="14" type="ORF">HNQ81_000181</name>
</gene>
<comment type="catalytic activity">
    <reaction evidence="13">
        <text>a lipid A disaccharide + ATP = a lipid IVA + ADP + H(+)</text>
        <dbReference type="Rhea" id="RHEA:67840"/>
        <dbReference type="ChEBI" id="CHEBI:15378"/>
        <dbReference type="ChEBI" id="CHEBI:30616"/>
        <dbReference type="ChEBI" id="CHEBI:176343"/>
        <dbReference type="ChEBI" id="CHEBI:176425"/>
        <dbReference type="ChEBI" id="CHEBI:456216"/>
        <dbReference type="EC" id="2.7.1.130"/>
    </reaction>
</comment>
<dbReference type="InterPro" id="IPR027417">
    <property type="entry name" value="P-loop_NTPase"/>
</dbReference>
<keyword evidence="7 13" id="KW-0808">Transferase</keyword>
<dbReference type="GO" id="GO:0009245">
    <property type="term" value="P:lipid A biosynthetic process"/>
    <property type="evidence" value="ECO:0007669"/>
    <property type="project" value="UniProtKB-UniRule"/>
</dbReference>
<dbReference type="GO" id="GO:0009244">
    <property type="term" value="P:lipopolysaccharide core region biosynthetic process"/>
    <property type="evidence" value="ECO:0007669"/>
    <property type="project" value="TreeGrafter"/>
</dbReference>
<evidence type="ECO:0000313" key="15">
    <source>
        <dbReference type="Proteomes" id="UP000539642"/>
    </source>
</evidence>
<keyword evidence="10 13" id="KW-0067">ATP-binding</keyword>
<proteinExistence type="inferred from homology"/>
<evidence type="ECO:0000256" key="11">
    <source>
        <dbReference type="ARBA" id="ARBA00023098"/>
    </source>
</evidence>
<evidence type="ECO:0000256" key="12">
    <source>
        <dbReference type="ARBA" id="ARBA00029757"/>
    </source>
</evidence>
<keyword evidence="8 13" id="KW-0547">Nucleotide-binding</keyword>
<keyword evidence="15" id="KW-1185">Reference proteome</keyword>
<evidence type="ECO:0000256" key="10">
    <source>
        <dbReference type="ARBA" id="ARBA00022840"/>
    </source>
</evidence>
<name>A0A840USY7_9BACT</name>
<evidence type="ECO:0000256" key="2">
    <source>
        <dbReference type="ARBA" id="ARBA00004870"/>
    </source>
</evidence>
<feature type="binding site" evidence="13">
    <location>
        <begin position="51"/>
        <end position="58"/>
    </location>
    <ligand>
        <name>ATP</name>
        <dbReference type="ChEBI" id="CHEBI:30616"/>
    </ligand>
</feature>
<evidence type="ECO:0000256" key="13">
    <source>
        <dbReference type="HAMAP-Rule" id="MF_00409"/>
    </source>
</evidence>
<dbReference type="PANTHER" id="PTHR42724">
    <property type="entry name" value="TETRAACYLDISACCHARIDE 4'-KINASE"/>
    <property type="match status" value="1"/>
</dbReference>
<comment type="function">
    <text evidence="1 13">Transfers the gamma-phosphate of ATP to the 4'-position of a tetraacyldisaccharide 1-phosphate intermediate (termed DS-1-P) to form tetraacyldisaccharide 1,4'-bis-phosphate (lipid IVA).</text>
</comment>
<dbReference type="PANTHER" id="PTHR42724:SF1">
    <property type="entry name" value="TETRAACYLDISACCHARIDE 4'-KINASE, MITOCHONDRIAL-RELATED"/>
    <property type="match status" value="1"/>
</dbReference>
<evidence type="ECO:0000256" key="8">
    <source>
        <dbReference type="ARBA" id="ARBA00022741"/>
    </source>
</evidence>
<evidence type="ECO:0000256" key="1">
    <source>
        <dbReference type="ARBA" id="ARBA00002274"/>
    </source>
</evidence>
<dbReference type="AlphaFoldDB" id="A0A840USY7"/>
<evidence type="ECO:0000256" key="5">
    <source>
        <dbReference type="ARBA" id="ARBA00022516"/>
    </source>
</evidence>
<dbReference type="GO" id="GO:0005524">
    <property type="term" value="F:ATP binding"/>
    <property type="evidence" value="ECO:0007669"/>
    <property type="project" value="UniProtKB-UniRule"/>
</dbReference>
<keyword evidence="6 13" id="KW-0441">Lipid A biosynthesis</keyword>
<protein>
    <recommendedName>
        <fullName evidence="4 13">Tetraacyldisaccharide 4'-kinase</fullName>
        <ecNumber evidence="3 13">2.7.1.130</ecNumber>
    </recommendedName>
    <alternativeName>
        <fullName evidence="12 13">Lipid A 4'-kinase</fullName>
    </alternativeName>
</protein>
<evidence type="ECO:0000256" key="3">
    <source>
        <dbReference type="ARBA" id="ARBA00012071"/>
    </source>
</evidence>
<dbReference type="UniPathway" id="UPA00359">
    <property type="reaction ID" value="UER00482"/>
</dbReference>
<evidence type="ECO:0000256" key="4">
    <source>
        <dbReference type="ARBA" id="ARBA00016436"/>
    </source>
</evidence>
<dbReference type="EC" id="2.7.1.130" evidence="3 13"/>
<dbReference type="SUPFAM" id="SSF52540">
    <property type="entry name" value="P-loop containing nucleoside triphosphate hydrolases"/>
    <property type="match status" value="1"/>
</dbReference>
<keyword evidence="5 13" id="KW-0444">Lipid biosynthesis</keyword>
<comment type="similarity">
    <text evidence="13">Belongs to the LpxK family.</text>
</comment>